<dbReference type="AlphaFoldDB" id="A0ABD3C780"/>
<name>A0ABD3C780_9LAMI</name>
<feature type="compositionally biased region" description="Polar residues" evidence="1">
    <location>
        <begin position="84"/>
        <end position="95"/>
    </location>
</feature>
<keyword evidence="3" id="KW-1185">Reference proteome</keyword>
<organism evidence="2 3">
    <name type="scientific">Castilleja foliolosa</name>
    <dbReference type="NCBI Taxonomy" id="1961234"/>
    <lineage>
        <taxon>Eukaryota</taxon>
        <taxon>Viridiplantae</taxon>
        <taxon>Streptophyta</taxon>
        <taxon>Embryophyta</taxon>
        <taxon>Tracheophyta</taxon>
        <taxon>Spermatophyta</taxon>
        <taxon>Magnoliopsida</taxon>
        <taxon>eudicotyledons</taxon>
        <taxon>Gunneridae</taxon>
        <taxon>Pentapetalae</taxon>
        <taxon>asterids</taxon>
        <taxon>lamiids</taxon>
        <taxon>Lamiales</taxon>
        <taxon>Orobanchaceae</taxon>
        <taxon>Pedicularideae</taxon>
        <taxon>Castillejinae</taxon>
        <taxon>Castilleja</taxon>
    </lineage>
</organism>
<evidence type="ECO:0000256" key="1">
    <source>
        <dbReference type="SAM" id="MobiDB-lite"/>
    </source>
</evidence>
<reference evidence="3" key="1">
    <citation type="journal article" date="2024" name="IScience">
        <title>Strigolactones Initiate the Formation of Haustorium-like Structures in Castilleja.</title>
        <authorList>
            <person name="Buerger M."/>
            <person name="Peterson D."/>
            <person name="Chory J."/>
        </authorList>
    </citation>
    <scope>NUCLEOTIDE SEQUENCE [LARGE SCALE GENOMIC DNA]</scope>
</reference>
<evidence type="ECO:0000313" key="3">
    <source>
        <dbReference type="Proteomes" id="UP001632038"/>
    </source>
</evidence>
<comment type="caution">
    <text evidence="2">The sequence shown here is derived from an EMBL/GenBank/DDBJ whole genome shotgun (WGS) entry which is preliminary data.</text>
</comment>
<proteinExistence type="predicted"/>
<dbReference type="Proteomes" id="UP001632038">
    <property type="component" value="Unassembled WGS sequence"/>
</dbReference>
<evidence type="ECO:0000313" key="2">
    <source>
        <dbReference type="EMBL" id="KAL3625663.1"/>
    </source>
</evidence>
<dbReference type="EMBL" id="JAVIJP010000049">
    <property type="protein sequence ID" value="KAL3625663.1"/>
    <property type="molecule type" value="Genomic_DNA"/>
</dbReference>
<accession>A0ABD3C780</accession>
<dbReference type="PANTHER" id="PTHR33018">
    <property type="entry name" value="OS10G0338966 PROTEIN-RELATED"/>
    <property type="match status" value="1"/>
</dbReference>
<dbReference type="PANTHER" id="PTHR33018:SF34">
    <property type="entry name" value="OS02G0472350 PROTEIN"/>
    <property type="match status" value="1"/>
</dbReference>
<feature type="region of interest" description="Disordered" evidence="1">
    <location>
        <begin position="74"/>
        <end position="95"/>
    </location>
</feature>
<protein>
    <submittedName>
        <fullName evidence="2">Uncharacterized protein</fullName>
    </submittedName>
</protein>
<gene>
    <name evidence="2" type="ORF">CASFOL_030517</name>
</gene>
<sequence>MKEVELSQSDVKQQLRFKMKWMSYVGGRWAVFKTNLSTDYIYSDKEEPPYLNDYKFLDKVTWDAFVALRLTPEEKGEEEEGQEVQSHNKCPQRTSRGGYELLSRKIIEEKIKERQASSDVIPPPSPPTRHEQWKRARIKKSGEYITPEVKIIVERILKIADKIAAAGFYVVVPDFFSVIHLTLPTKISPF</sequence>